<evidence type="ECO:0000256" key="6">
    <source>
        <dbReference type="SAM" id="MobiDB-lite"/>
    </source>
</evidence>
<evidence type="ECO:0000256" key="3">
    <source>
        <dbReference type="ARBA" id="ARBA00022729"/>
    </source>
</evidence>
<dbReference type="InterPro" id="IPR000064">
    <property type="entry name" value="NLP_P60_dom"/>
</dbReference>
<keyword evidence="4" id="KW-0378">Hydrolase</keyword>
<evidence type="ECO:0000256" key="4">
    <source>
        <dbReference type="ARBA" id="ARBA00022801"/>
    </source>
</evidence>
<dbReference type="Pfam" id="PF00877">
    <property type="entry name" value="NLPC_P60"/>
    <property type="match status" value="1"/>
</dbReference>
<dbReference type="Proteomes" id="UP001165366">
    <property type="component" value="Unassembled WGS sequence"/>
</dbReference>
<comment type="similarity">
    <text evidence="1">Belongs to the peptidase C40 family.</text>
</comment>
<accession>A0ABS9KHP8</accession>
<evidence type="ECO:0000259" key="7">
    <source>
        <dbReference type="PROSITE" id="PS51935"/>
    </source>
</evidence>
<comment type="caution">
    <text evidence="8">The sequence shown here is derived from an EMBL/GenBank/DDBJ whole genome shotgun (WGS) entry which is preliminary data.</text>
</comment>
<dbReference type="PROSITE" id="PS51935">
    <property type="entry name" value="NLPC_P60"/>
    <property type="match status" value="1"/>
</dbReference>
<dbReference type="PANTHER" id="PTHR47360:SF1">
    <property type="entry name" value="ENDOPEPTIDASE NLPC-RELATED"/>
    <property type="match status" value="1"/>
</dbReference>
<dbReference type="Gene3D" id="3.90.1720.10">
    <property type="entry name" value="endopeptidase domain like (from Nostoc punctiforme)"/>
    <property type="match status" value="1"/>
</dbReference>
<evidence type="ECO:0000256" key="2">
    <source>
        <dbReference type="ARBA" id="ARBA00022670"/>
    </source>
</evidence>
<evidence type="ECO:0000256" key="5">
    <source>
        <dbReference type="ARBA" id="ARBA00022807"/>
    </source>
</evidence>
<protein>
    <submittedName>
        <fullName evidence="8">NlpC/P60 family protein</fullName>
    </submittedName>
</protein>
<gene>
    <name evidence="8" type="ORF">L6773_17515</name>
</gene>
<proteinExistence type="inferred from homology"/>
<evidence type="ECO:0000313" key="8">
    <source>
        <dbReference type="EMBL" id="MCG2590379.1"/>
    </source>
</evidence>
<dbReference type="SUPFAM" id="SSF54001">
    <property type="entry name" value="Cysteine proteinases"/>
    <property type="match status" value="1"/>
</dbReference>
<sequence>MSSNPLEEPAVQTEPEQPVPAAMDISNAYENITSVRRQLQNAHREWKGTPYRFGGETSSGIDCSAFTQQVFRDFFKKDLPRHTRSQLQEGTVIRRRSIKTGDLIFFKTGRRSLHVGISMGDGDFLHASVTSGVMISNIGESYWTTRFLGARRVL</sequence>
<dbReference type="InterPro" id="IPR052062">
    <property type="entry name" value="Murein_DD/LD_carboxypeptidase"/>
</dbReference>
<keyword evidence="2" id="KW-0645">Protease</keyword>
<evidence type="ECO:0000313" key="9">
    <source>
        <dbReference type="Proteomes" id="UP001165366"/>
    </source>
</evidence>
<feature type="domain" description="NlpC/P60" evidence="7">
    <location>
        <begin position="33"/>
        <end position="154"/>
    </location>
</feature>
<keyword evidence="3" id="KW-0732">Signal</keyword>
<name>A0ABS9KHP8_9BACT</name>
<feature type="region of interest" description="Disordered" evidence="6">
    <location>
        <begin position="1"/>
        <end position="20"/>
    </location>
</feature>
<organism evidence="8 9">
    <name type="scientific">Rhodohalobacter sulfatireducens</name>
    <dbReference type="NCBI Taxonomy" id="2911366"/>
    <lineage>
        <taxon>Bacteria</taxon>
        <taxon>Pseudomonadati</taxon>
        <taxon>Balneolota</taxon>
        <taxon>Balneolia</taxon>
        <taxon>Balneolales</taxon>
        <taxon>Balneolaceae</taxon>
        <taxon>Rhodohalobacter</taxon>
    </lineage>
</organism>
<reference evidence="8" key="2">
    <citation type="submission" date="2024-05" db="EMBL/GenBank/DDBJ databases">
        <title>Rhodohalobacter halophilus gen. nov., sp. nov., a moderately halophilic member of the family Balneolaceae.</title>
        <authorList>
            <person name="Xia J."/>
        </authorList>
    </citation>
    <scope>NUCLEOTIDE SEQUENCE</scope>
    <source>
        <strain evidence="8">WB101</strain>
    </source>
</reference>
<dbReference type="InterPro" id="IPR038765">
    <property type="entry name" value="Papain-like_cys_pep_sf"/>
</dbReference>
<dbReference type="RefSeq" id="WP_237855764.1">
    <property type="nucleotide sequence ID" value="NZ_JAKLWS010000031.1"/>
</dbReference>
<evidence type="ECO:0000256" key="1">
    <source>
        <dbReference type="ARBA" id="ARBA00007074"/>
    </source>
</evidence>
<keyword evidence="5" id="KW-0788">Thiol protease</keyword>
<reference evidence="8" key="1">
    <citation type="submission" date="2022-01" db="EMBL/GenBank/DDBJ databases">
        <authorList>
            <person name="Wang Y."/>
        </authorList>
    </citation>
    <scope>NUCLEOTIDE SEQUENCE</scope>
    <source>
        <strain evidence="8">WB101</strain>
    </source>
</reference>
<dbReference type="PANTHER" id="PTHR47360">
    <property type="entry name" value="MUREIN DD-ENDOPEPTIDASE MEPS/MUREIN LD-CARBOXYPEPTIDASE"/>
    <property type="match status" value="1"/>
</dbReference>
<keyword evidence="9" id="KW-1185">Reference proteome</keyword>
<dbReference type="EMBL" id="JAKLWS010000031">
    <property type="protein sequence ID" value="MCG2590379.1"/>
    <property type="molecule type" value="Genomic_DNA"/>
</dbReference>